<evidence type="ECO:0000313" key="3">
    <source>
        <dbReference type="Proteomes" id="UP000189818"/>
    </source>
</evidence>
<protein>
    <recommendedName>
        <fullName evidence="4">Portal protein</fullName>
    </recommendedName>
</protein>
<evidence type="ECO:0000313" key="2">
    <source>
        <dbReference type="EMBL" id="SKB58739.1"/>
    </source>
</evidence>
<evidence type="ECO:0000256" key="1">
    <source>
        <dbReference type="SAM" id="Coils"/>
    </source>
</evidence>
<dbReference type="InterPro" id="IPR032427">
    <property type="entry name" value="P22_portal"/>
</dbReference>
<dbReference type="STRING" id="439228.SAMN06295920_10458"/>
<dbReference type="AlphaFoldDB" id="A0A1T5CH08"/>
<dbReference type="Proteomes" id="UP000189818">
    <property type="component" value="Unassembled WGS sequence"/>
</dbReference>
<keyword evidence="3" id="KW-1185">Reference proteome</keyword>
<dbReference type="Pfam" id="PF16510">
    <property type="entry name" value="P22_portal"/>
    <property type="match status" value="1"/>
</dbReference>
<accession>A0A1T5CH08</accession>
<dbReference type="RefSeq" id="WP_079647981.1">
    <property type="nucleotide sequence ID" value="NZ_FUYM01000004.1"/>
</dbReference>
<gene>
    <name evidence="2" type="ORF">SAMN06295920_10458</name>
</gene>
<reference evidence="3" key="1">
    <citation type="submission" date="2017-02" db="EMBL/GenBank/DDBJ databases">
        <authorList>
            <person name="Varghese N."/>
            <person name="Submissions S."/>
        </authorList>
    </citation>
    <scope>NUCLEOTIDE SEQUENCE [LARGE SCALE GENOMIC DNA]</scope>
    <source>
        <strain evidence="3">UM2</strain>
    </source>
</reference>
<keyword evidence="1" id="KW-0175">Coiled coil</keyword>
<proteinExistence type="predicted"/>
<name>A0A1T5CH08_9SPHN</name>
<sequence>MLADDVVAAPAPISGKSDMLPHRFAVDPPPQERLRKMFDDSRDSSQANRLLCQRDRDYYDGPLQLKSDVRRIMKQRGQPPIYTNRIRPAIDGILGVLEAAKVDPRGYPRNPTPDDENAADLGSKCLRYIADVSNFQQVKLDCAENFLIEGTAAIIIEADGQNITNTQIRWEEFFADPYSRRPDFKDAKYLGIAKWMDAADVKARNPEAYARIGDPVTGGQGALESTWQDRPDNIKPWIDRRRMRLMVVEVYYNEVKPPYASAEWFRCLYCASGVLEHDISAYLNPKTNETVCPIEAVSCYVDRENNRYGRIRDMIPIQDEINARRSRLLHLANSRQVQQSDPMAAPVDATTARQEAARADGVIPPGWQLVPTTDLAAGQQLLLAESKAEIERMGPTPAVLGRQGEAGQSGRARLVLQQAGMTELARPLGRLEDWETRCYRQMWMRAQQFWTGPMWIRVTDDVRAPEFLQINEPVMGMVMQPQPVVDPATGQPVVDPMTGEPATQMVPAVGVTGYTKRIAEIDMDIILDTVPDTANLQQEVFAEFVELVRGGLDPFTPQFELLLEMSPLADKAAVLERLRAKKKEIDEANAAQAQQQAEMQAQALALAQADQQAKIGQTVANTEKTQAQTAEIAFKMGQDSAGDVPPGASPAD</sequence>
<dbReference type="OrthoDB" id="1632915at2"/>
<dbReference type="EMBL" id="FUYM01000004">
    <property type="protein sequence ID" value="SKB58739.1"/>
    <property type="molecule type" value="Genomic_DNA"/>
</dbReference>
<feature type="coiled-coil region" evidence="1">
    <location>
        <begin position="568"/>
        <end position="610"/>
    </location>
</feature>
<evidence type="ECO:0008006" key="4">
    <source>
        <dbReference type="Google" id="ProtNLM"/>
    </source>
</evidence>
<organism evidence="2 3">
    <name type="scientific">Rhizorhabdus histidinilytica</name>
    <dbReference type="NCBI Taxonomy" id="439228"/>
    <lineage>
        <taxon>Bacteria</taxon>
        <taxon>Pseudomonadati</taxon>
        <taxon>Pseudomonadota</taxon>
        <taxon>Alphaproteobacteria</taxon>
        <taxon>Sphingomonadales</taxon>
        <taxon>Sphingomonadaceae</taxon>
        <taxon>Rhizorhabdus</taxon>
    </lineage>
</organism>